<evidence type="ECO:0000313" key="5">
    <source>
        <dbReference type="EMBL" id="OHT09973.1"/>
    </source>
</evidence>
<dbReference type="InterPro" id="IPR013094">
    <property type="entry name" value="AB_hydrolase_3"/>
</dbReference>
<keyword evidence="2" id="KW-0378">Hydrolase</keyword>
<comment type="caution">
    <text evidence="5">The sequence shown here is derived from an EMBL/GenBank/DDBJ whole genome shotgun (WGS) entry which is preliminary data.</text>
</comment>
<dbReference type="Pfam" id="PF07859">
    <property type="entry name" value="Abhydrolase_3"/>
    <property type="match status" value="1"/>
</dbReference>
<feature type="active site" evidence="3">
    <location>
        <position position="196"/>
    </location>
</feature>
<keyword evidence="6" id="KW-1185">Reference proteome</keyword>
<dbReference type="AlphaFoldDB" id="A0A1J4KKS4"/>
<dbReference type="GeneID" id="94836390"/>
<evidence type="ECO:0000256" key="2">
    <source>
        <dbReference type="ARBA" id="ARBA00022801"/>
    </source>
</evidence>
<feature type="domain" description="Alpha/beta hydrolase fold-3" evidence="4">
    <location>
        <begin position="122"/>
        <end position="323"/>
    </location>
</feature>
<dbReference type="PROSITE" id="PS01174">
    <property type="entry name" value="LIPASE_GDXG_SER"/>
    <property type="match status" value="1"/>
</dbReference>
<dbReference type="InterPro" id="IPR033140">
    <property type="entry name" value="Lipase_GDXG_put_SER_AS"/>
</dbReference>
<name>A0A1J4KKS4_9EUKA</name>
<gene>
    <name evidence="5" type="ORF">TRFO_20961</name>
</gene>
<reference evidence="5" key="1">
    <citation type="submission" date="2016-10" db="EMBL/GenBank/DDBJ databases">
        <authorList>
            <person name="Benchimol M."/>
            <person name="Almeida L.G."/>
            <person name="Vasconcelos A.T."/>
            <person name="Perreira-Neves A."/>
            <person name="Rosa I.A."/>
            <person name="Tasca T."/>
            <person name="Bogo M.R."/>
            <person name="de Souza W."/>
        </authorList>
    </citation>
    <scope>NUCLEOTIDE SEQUENCE [LARGE SCALE GENOMIC DNA]</scope>
    <source>
        <strain evidence="5">K</strain>
    </source>
</reference>
<dbReference type="OrthoDB" id="408631at2759"/>
<dbReference type="PANTHER" id="PTHR48081">
    <property type="entry name" value="AB HYDROLASE SUPERFAMILY PROTEIN C4A8.06C"/>
    <property type="match status" value="1"/>
</dbReference>
<dbReference type="VEuPathDB" id="TrichDB:TRFO_20961"/>
<evidence type="ECO:0000259" key="4">
    <source>
        <dbReference type="Pfam" id="PF07859"/>
    </source>
</evidence>
<evidence type="ECO:0000256" key="1">
    <source>
        <dbReference type="ARBA" id="ARBA00010515"/>
    </source>
</evidence>
<dbReference type="Gene3D" id="3.40.50.1820">
    <property type="entry name" value="alpha/beta hydrolase"/>
    <property type="match status" value="1"/>
</dbReference>
<proteinExistence type="inferred from homology"/>
<dbReference type="InterPro" id="IPR029058">
    <property type="entry name" value="AB_hydrolase_fold"/>
</dbReference>
<dbReference type="SUPFAM" id="SSF53474">
    <property type="entry name" value="alpha/beta-Hydrolases"/>
    <property type="match status" value="1"/>
</dbReference>
<dbReference type="GO" id="GO:0016787">
    <property type="term" value="F:hydrolase activity"/>
    <property type="evidence" value="ECO:0007669"/>
    <property type="project" value="UniProtKB-KW"/>
</dbReference>
<comment type="similarity">
    <text evidence="1">Belongs to the 'GDXG' lipolytic enzyme family.</text>
</comment>
<dbReference type="InterPro" id="IPR050300">
    <property type="entry name" value="GDXG_lipolytic_enzyme"/>
</dbReference>
<organism evidence="5 6">
    <name type="scientific">Tritrichomonas foetus</name>
    <dbReference type="NCBI Taxonomy" id="1144522"/>
    <lineage>
        <taxon>Eukaryota</taxon>
        <taxon>Metamonada</taxon>
        <taxon>Parabasalia</taxon>
        <taxon>Tritrichomonadida</taxon>
        <taxon>Tritrichomonadidae</taxon>
        <taxon>Tritrichomonas</taxon>
    </lineage>
</organism>
<dbReference type="EMBL" id="MLAK01000625">
    <property type="protein sequence ID" value="OHT09973.1"/>
    <property type="molecule type" value="Genomic_DNA"/>
</dbReference>
<dbReference type="PANTHER" id="PTHR48081:SF8">
    <property type="entry name" value="ALPHA_BETA HYDROLASE FOLD-3 DOMAIN-CONTAINING PROTEIN-RELATED"/>
    <property type="match status" value="1"/>
</dbReference>
<dbReference type="Proteomes" id="UP000179807">
    <property type="component" value="Unassembled WGS sequence"/>
</dbReference>
<accession>A0A1J4KKS4</accession>
<evidence type="ECO:0000256" key="3">
    <source>
        <dbReference type="PROSITE-ProRule" id="PRU10038"/>
    </source>
</evidence>
<sequence>MRTFQSSFLEVDEIPGSVISDPESAQFVASSQYYRSSQDDIEAVDLAMKGDSTKLNKLRGEQKVNTYEEGVDHADRFVYLDSTNKILVRHYYPHGTNSVKNSENSENSPECHKGGFTNLPILIFIHGGGWIYSSVEQRNQFCSLLSKTKNIEVASINYSLSPEAECGKSLDESHAVWEEVTANSDSNRMIFLSGDSSGGNLAAGLVHLILEKNLRLPTALLLLYPVLDLVNEYPSYKIFGNGYGLQYTVMRKYIDGYCPDIKRRNNPSISPLLGELNHFPPTLVITCQFDILRNEGYAFAKKLDQAGVPVKYVCVESAVHGFFSKPFLTKINIVGHKILNEFLDYFLKQ</sequence>
<dbReference type="RefSeq" id="XP_068363109.1">
    <property type="nucleotide sequence ID" value="XM_068501686.1"/>
</dbReference>
<protein>
    <submittedName>
        <fullName evidence="5">Lipase</fullName>
    </submittedName>
</protein>
<evidence type="ECO:0000313" key="6">
    <source>
        <dbReference type="Proteomes" id="UP000179807"/>
    </source>
</evidence>